<comment type="catalytic activity">
    <reaction evidence="12 13">
        <text>Endonucleolytic cleavage at a junction such as a reciprocal single-stranded crossover between two homologous DNA duplexes (Holliday junction).</text>
        <dbReference type="EC" id="3.1.21.10"/>
    </reaction>
</comment>
<protein>
    <recommendedName>
        <fullName evidence="13 14">Crossover junction endodeoxyribonuclease RuvC</fullName>
        <ecNumber evidence="13 14">3.1.21.10</ecNumber>
    </recommendedName>
    <alternativeName>
        <fullName evidence="13">Holliday junction nuclease RuvC</fullName>
    </alternativeName>
    <alternativeName>
        <fullName evidence="13">Holliday junction resolvase RuvC</fullName>
    </alternativeName>
</protein>
<dbReference type="AlphaFoldDB" id="A0A533QDQ7"/>
<feature type="binding site" evidence="13">
    <location>
        <position position="67"/>
    </location>
    <ligand>
        <name>Mg(2+)</name>
        <dbReference type="ChEBI" id="CHEBI:18420"/>
        <label>2</label>
    </ligand>
</feature>
<keyword evidence="7 13" id="KW-0378">Hydrolase</keyword>
<evidence type="ECO:0000256" key="6">
    <source>
        <dbReference type="ARBA" id="ARBA00022763"/>
    </source>
</evidence>
<dbReference type="Pfam" id="PF02075">
    <property type="entry name" value="RuvC"/>
    <property type="match status" value="1"/>
</dbReference>
<dbReference type="PANTHER" id="PTHR30194">
    <property type="entry name" value="CROSSOVER JUNCTION ENDODEOXYRIBONUCLEASE RUVC"/>
    <property type="match status" value="1"/>
</dbReference>
<dbReference type="CDD" id="cd16962">
    <property type="entry name" value="RuvC"/>
    <property type="match status" value="1"/>
</dbReference>
<keyword evidence="6 13" id="KW-0227">DNA damage</keyword>
<dbReference type="NCBIfam" id="NF000711">
    <property type="entry name" value="PRK00039.2-1"/>
    <property type="match status" value="1"/>
</dbReference>
<accession>A0A533QDQ7</accession>
<dbReference type="EMBL" id="SULG01000011">
    <property type="protein sequence ID" value="TLD42883.1"/>
    <property type="molecule type" value="Genomic_DNA"/>
</dbReference>
<dbReference type="GO" id="GO:0006310">
    <property type="term" value="P:DNA recombination"/>
    <property type="evidence" value="ECO:0007669"/>
    <property type="project" value="UniProtKB-UniRule"/>
</dbReference>
<comment type="function">
    <text evidence="13">The RuvA-RuvB-RuvC complex processes Holliday junction (HJ) DNA during genetic recombination and DNA repair. Endonuclease that resolves HJ intermediates. Cleaves cruciform DNA by making single-stranded nicks across the HJ at symmetrical positions within the homologous arms, yielding a 5'-phosphate and a 3'-hydroxyl group; requires a central core of homology in the junction. The consensus cleavage sequence is 5'-(A/T)TT(C/G)-3'. Cleavage occurs on the 3'-side of the TT dinucleotide at the point of strand exchange. HJ branch migration catalyzed by RuvA-RuvB allows RuvC to scan DNA until it finds its consensus sequence, where it cleaves and resolves the cruciform DNA.</text>
</comment>
<dbReference type="Proteomes" id="UP000319783">
    <property type="component" value="Unassembled WGS sequence"/>
</dbReference>
<evidence type="ECO:0000256" key="5">
    <source>
        <dbReference type="ARBA" id="ARBA00022759"/>
    </source>
</evidence>
<dbReference type="InterPro" id="IPR036397">
    <property type="entry name" value="RNaseH_sf"/>
</dbReference>
<evidence type="ECO:0000256" key="1">
    <source>
        <dbReference type="ARBA" id="ARBA00009518"/>
    </source>
</evidence>
<feature type="binding site" evidence="13">
    <location>
        <position position="7"/>
    </location>
    <ligand>
        <name>Mg(2+)</name>
        <dbReference type="ChEBI" id="CHEBI:18420"/>
        <label>1</label>
    </ligand>
</feature>
<comment type="similarity">
    <text evidence="1 13">Belongs to the RuvC family.</text>
</comment>
<evidence type="ECO:0000256" key="7">
    <source>
        <dbReference type="ARBA" id="ARBA00022801"/>
    </source>
</evidence>
<dbReference type="InterPro" id="IPR020563">
    <property type="entry name" value="X-over_junc_endoDNase_Mg_BS"/>
</dbReference>
<keyword evidence="10 13" id="KW-0233">DNA recombination</keyword>
<evidence type="ECO:0000256" key="10">
    <source>
        <dbReference type="ARBA" id="ARBA00023172"/>
    </source>
</evidence>
<dbReference type="GO" id="GO:0006281">
    <property type="term" value="P:DNA repair"/>
    <property type="evidence" value="ECO:0007669"/>
    <property type="project" value="UniProtKB-UniRule"/>
</dbReference>
<comment type="cofactor">
    <cofactor evidence="13">
        <name>Mg(2+)</name>
        <dbReference type="ChEBI" id="CHEBI:18420"/>
    </cofactor>
    <text evidence="13">Binds 2 Mg(2+) ion per subunit.</text>
</comment>
<feature type="active site" evidence="13">
    <location>
        <position position="7"/>
    </location>
</feature>
<name>A0A533QDQ7_9BACT</name>
<evidence type="ECO:0000256" key="14">
    <source>
        <dbReference type="NCBIfam" id="TIGR00228"/>
    </source>
</evidence>
<keyword evidence="8 13" id="KW-0460">Magnesium</keyword>
<dbReference type="GO" id="GO:0000287">
    <property type="term" value="F:magnesium ion binding"/>
    <property type="evidence" value="ECO:0007669"/>
    <property type="project" value="UniProtKB-UniRule"/>
</dbReference>
<organism evidence="15 16">
    <name type="scientific">Candidatus Jettenia ecosi</name>
    <dbReference type="NCBI Taxonomy" id="2494326"/>
    <lineage>
        <taxon>Bacteria</taxon>
        <taxon>Pseudomonadati</taxon>
        <taxon>Planctomycetota</taxon>
        <taxon>Candidatus Brocadiia</taxon>
        <taxon>Candidatus Brocadiales</taxon>
        <taxon>Candidatus Brocadiaceae</taxon>
        <taxon>Candidatus Jettenia</taxon>
    </lineage>
</organism>
<evidence type="ECO:0000313" key="15">
    <source>
        <dbReference type="EMBL" id="TLD42883.1"/>
    </source>
</evidence>
<evidence type="ECO:0000256" key="2">
    <source>
        <dbReference type="ARBA" id="ARBA00022490"/>
    </source>
</evidence>
<keyword evidence="4 13" id="KW-0479">Metal-binding</keyword>
<feature type="binding site" evidence="13">
    <location>
        <position position="140"/>
    </location>
    <ligand>
        <name>Mg(2+)</name>
        <dbReference type="ChEBI" id="CHEBI:18420"/>
        <label>1</label>
    </ligand>
</feature>
<dbReference type="SUPFAM" id="SSF53098">
    <property type="entry name" value="Ribonuclease H-like"/>
    <property type="match status" value="1"/>
</dbReference>
<sequence>MKILGIDPGTRIAGYGLIEKRGPGITVIEYGSIKTDKSHNFPQRLKFIHYKIMDIISKHQPDQMATEEIFYGKNIKSAIKIGEGRGIVFLCAALADIPITEYAATVVKKAVVGNGNAHKGQVQEMVKIILGLSEIPKPDDASDALAIAICHSHNVAQILQQDTDERR</sequence>
<keyword evidence="11 13" id="KW-0234">DNA repair</keyword>
<dbReference type="Gene3D" id="3.30.420.10">
    <property type="entry name" value="Ribonuclease H-like superfamily/Ribonuclease H"/>
    <property type="match status" value="1"/>
</dbReference>
<dbReference type="GO" id="GO:0048476">
    <property type="term" value="C:Holliday junction resolvase complex"/>
    <property type="evidence" value="ECO:0007669"/>
    <property type="project" value="UniProtKB-UniRule"/>
</dbReference>
<evidence type="ECO:0000256" key="8">
    <source>
        <dbReference type="ARBA" id="ARBA00022842"/>
    </source>
</evidence>
<dbReference type="InterPro" id="IPR002176">
    <property type="entry name" value="X-over_junc_endoDNase_RuvC"/>
</dbReference>
<comment type="subcellular location">
    <subcellularLocation>
        <location evidence="13">Cytoplasm</location>
    </subcellularLocation>
</comment>
<evidence type="ECO:0000313" key="16">
    <source>
        <dbReference type="Proteomes" id="UP000319783"/>
    </source>
</evidence>
<dbReference type="InterPro" id="IPR012337">
    <property type="entry name" value="RNaseH-like_sf"/>
</dbReference>
<dbReference type="GO" id="GO:0003677">
    <property type="term" value="F:DNA binding"/>
    <property type="evidence" value="ECO:0007669"/>
    <property type="project" value="UniProtKB-KW"/>
</dbReference>
<keyword evidence="9 13" id="KW-0238">DNA-binding</keyword>
<gene>
    <name evidence="13" type="primary">ruvC</name>
    <name evidence="15" type="ORF">JETT_0783</name>
</gene>
<evidence type="ECO:0000256" key="11">
    <source>
        <dbReference type="ARBA" id="ARBA00023204"/>
    </source>
</evidence>
<dbReference type="PRINTS" id="PR00696">
    <property type="entry name" value="RSOLVASERUVC"/>
</dbReference>
<evidence type="ECO:0000256" key="9">
    <source>
        <dbReference type="ARBA" id="ARBA00023125"/>
    </source>
</evidence>
<evidence type="ECO:0000256" key="4">
    <source>
        <dbReference type="ARBA" id="ARBA00022723"/>
    </source>
</evidence>
<evidence type="ECO:0000256" key="13">
    <source>
        <dbReference type="HAMAP-Rule" id="MF_00034"/>
    </source>
</evidence>
<dbReference type="FunFam" id="3.30.420.10:FF:000002">
    <property type="entry name" value="Crossover junction endodeoxyribonuclease RuvC"/>
    <property type="match status" value="1"/>
</dbReference>
<feature type="active site" evidence="13">
    <location>
        <position position="67"/>
    </location>
</feature>
<reference evidence="15 16" key="1">
    <citation type="submission" date="2019-04" db="EMBL/GenBank/DDBJ databases">
        <title>Genome of a novel bacterium Candidatus Jettenia ecosi reconstructed from metagenome of an anammox bioreactor.</title>
        <authorList>
            <person name="Mardanov A.V."/>
            <person name="Beletsky A.V."/>
            <person name="Ravin N.V."/>
            <person name="Botchkova E.A."/>
            <person name="Litti Y.V."/>
            <person name="Nozhevnikova A.N."/>
        </authorList>
    </citation>
    <scope>NUCLEOTIDE SEQUENCE [LARGE SCALE GENOMIC DNA]</scope>
    <source>
        <strain evidence="15">J2</strain>
    </source>
</reference>
<keyword evidence="2 13" id="KW-0963">Cytoplasm</keyword>
<dbReference type="PROSITE" id="PS01321">
    <property type="entry name" value="RUVC"/>
    <property type="match status" value="1"/>
</dbReference>
<dbReference type="PANTHER" id="PTHR30194:SF3">
    <property type="entry name" value="CROSSOVER JUNCTION ENDODEOXYRIBONUCLEASE RUVC"/>
    <property type="match status" value="1"/>
</dbReference>
<proteinExistence type="inferred from homology"/>
<comment type="caution">
    <text evidence="15">The sequence shown here is derived from an EMBL/GenBank/DDBJ whole genome shotgun (WGS) entry which is preliminary data.</text>
</comment>
<evidence type="ECO:0000256" key="12">
    <source>
        <dbReference type="ARBA" id="ARBA00029354"/>
    </source>
</evidence>
<dbReference type="HAMAP" id="MF_00034">
    <property type="entry name" value="RuvC"/>
    <property type="match status" value="1"/>
</dbReference>
<keyword evidence="5 13" id="KW-0255">Endonuclease</keyword>
<dbReference type="GO" id="GO:0008821">
    <property type="term" value="F:crossover junction DNA endonuclease activity"/>
    <property type="evidence" value="ECO:0007669"/>
    <property type="project" value="UniProtKB-UniRule"/>
</dbReference>
<evidence type="ECO:0000256" key="3">
    <source>
        <dbReference type="ARBA" id="ARBA00022722"/>
    </source>
</evidence>
<keyword evidence="3 13" id="KW-0540">Nuclease</keyword>
<dbReference type="NCBIfam" id="TIGR00228">
    <property type="entry name" value="ruvC"/>
    <property type="match status" value="1"/>
</dbReference>
<dbReference type="EC" id="3.1.21.10" evidence="13 14"/>
<feature type="active site" evidence="13">
    <location>
        <position position="140"/>
    </location>
</feature>
<comment type="subunit">
    <text evidence="13">Homodimer which binds Holliday junction (HJ) DNA. The HJ becomes 2-fold symmetrical on binding to RuvC with unstacked arms; it has a different conformation from HJ DNA in complex with RuvA. In the full resolvosome a probable DNA-RuvA(4)-RuvB(12)-RuvC(2) complex forms which resolves the HJ.</text>
</comment>
<dbReference type="GO" id="GO:0005737">
    <property type="term" value="C:cytoplasm"/>
    <property type="evidence" value="ECO:0007669"/>
    <property type="project" value="UniProtKB-SubCell"/>
</dbReference>